<sequence>MKLFGLRHVGPRLGHILNLKPSLSPGLSKLLGLIGLVQIEFLGLVLLPGKALAWGLIVLRLGLMQELG</sequence>
<proteinExistence type="predicted"/>
<accession>A0A0E9UL07</accession>
<dbReference type="AlphaFoldDB" id="A0A0E9UL07"/>
<keyword evidence="1" id="KW-0472">Membrane</keyword>
<organism evidence="2">
    <name type="scientific">Anguilla anguilla</name>
    <name type="common">European freshwater eel</name>
    <name type="synonym">Muraena anguilla</name>
    <dbReference type="NCBI Taxonomy" id="7936"/>
    <lineage>
        <taxon>Eukaryota</taxon>
        <taxon>Metazoa</taxon>
        <taxon>Chordata</taxon>
        <taxon>Craniata</taxon>
        <taxon>Vertebrata</taxon>
        <taxon>Euteleostomi</taxon>
        <taxon>Actinopterygii</taxon>
        <taxon>Neopterygii</taxon>
        <taxon>Teleostei</taxon>
        <taxon>Anguilliformes</taxon>
        <taxon>Anguillidae</taxon>
        <taxon>Anguilla</taxon>
    </lineage>
</organism>
<reference evidence="2" key="2">
    <citation type="journal article" date="2015" name="Fish Shellfish Immunol.">
        <title>Early steps in the European eel (Anguilla anguilla)-Vibrio vulnificus interaction in the gills: Role of the RtxA13 toxin.</title>
        <authorList>
            <person name="Callol A."/>
            <person name="Pajuelo D."/>
            <person name="Ebbesson L."/>
            <person name="Teles M."/>
            <person name="MacKenzie S."/>
            <person name="Amaro C."/>
        </authorList>
    </citation>
    <scope>NUCLEOTIDE SEQUENCE</scope>
</reference>
<reference evidence="2" key="1">
    <citation type="submission" date="2014-11" db="EMBL/GenBank/DDBJ databases">
        <authorList>
            <person name="Amaro Gonzalez C."/>
        </authorList>
    </citation>
    <scope>NUCLEOTIDE SEQUENCE</scope>
</reference>
<evidence type="ECO:0000256" key="1">
    <source>
        <dbReference type="SAM" id="Phobius"/>
    </source>
</evidence>
<keyword evidence="1" id="KW-1133">Transmembrane helix</keyword>
<dbReference type="EMBL" id="GBXM01042924">
    <property type="protein sequence ID" value="JAH65653.1"/>
    <property type="molecule type" value="Transcribed_RNA"/>
</dbReference>
<feature type="transmembrane region" description="Helical" evidence="1">
    <location>
        <begin position="30"/>
        <end position="59"/>
    </location>
</feature>
<protein>
    <submittedName>
        <fullName evidence="2">Uncharacterized protein</fullName>
    </submittedName>
</protein>
<keyword evidence="1" id="KW-0812">Transmembrane</keyword>
<name>A0A0E9UL07_ANGAN</name>
<evidence type="ECO:0000313" key="2">
    <source>
        <dbReference type="EMBL" id="JAH65653.1"/>
    </source>
</evidence>